<keyword evidence="1" id="KW-0472">Membrane</keyword>
<proteinExistence type="predicted"/>
<protein>
    <submittedName>
        <fullName evidence="2">Uncharacterized protein</fullName>
    </submittedName>
</protein>
<dbReference type="HOGENOM" id="CLU_1756965_0_0_0"/>
<feature type="transmembrane region" description="Helical" evidence="1">
    <location>
        <begin position="119"/>
        <end position="136"/>
    </location>
</feature>
<dbReference type="RefSeq" id="WP_013458528.1">
    <property type="nucleotide sequence ID" value="NC_014761.1"/>
</dbReference>
<sequence length="148" mass="16203" precursor="true">MVRHSRRTLLLAAWYGLYQAVHVPVNVRGLILLRGRGALDFPAPPPPGGWDSQALAFFTGMAALDLVNALLSLVFVWGLFTGRRWALPLGLVTLTVSVYAALVFDYATYAAGAWQPPALGAYLFINVAFVPALWLYGQLLNRVLRSGF</sequence>
<evidence type="ECO:0000313" key="2">
    <source>
        <dbReference type="EMBL" id="ADR37358.1"/>
    </source>
</evidence>
<gene>
    <name evidence="2" type="ordered locus">Ocepr_1906</name>
</gene>
<evidence type="ECO:0000256" key="1">
    <source>
        <dbReference type="SAM" id="Phobius"/>
    </source>
</evidence>
<keyword evidence="1" id="KW-0812">Transmembrane</keyword>
<feature type="transmembrane region" description="Helical" evidence="1">
    <location>
        <begin position="87"/>
        <end position="107"/>
    </location>
</feature>
<accession>E4U508</accession>
<dbReference type="EMBL" id="CP002361">
    <property type="protein sequence ID" value="ADR37358.1"/>
    <property type="molecule type" value="Genomic_DNA"/>
</dbReference>
<reference evidence="3" key="1">
    <citation type="submission" date="2010-11" db="EMBL/GenBank/DDBJ databases">
        <title>The complete sequence of chromosome of Oceanithermus profundus DSM 14977.</title>
        <authorList>
            <consortium name="US DOE Joint Genome Institute (JGI-PGF)"/>
            <person name="Lucas S."/>
            <person name="Copeland A."/>
            <person name="Lapidus A."/>
            <person name="Bruce D."/>
            <person name="Goodwin L."/>
            <person name="Pitluck S."/>
            <person name="Kyrpides N."/>
            <person name="Mavromatis K."/>
            <person name="Pagani I."/>
            <person name="Ivanova N."/>
            <person name="Zhang X."/>
            <person name="Brettin T."/>
            <person name="Detter J.C."/>
            <person name="Tapia R."/>
            <person name="Han C."/>
            <person name="Land M."/>
            <person name="Hauser L."/>
            <person name="Markowitz V."/>
            <person name="Cheng J.-F."/>
            <person name="Hugenholtz P."/>
            <person name="Woyke T."/>
            <person name="Wu D."/>
            <person name="Tindall B."/>
            <person name="Faehnrich R."/>
            <person name="Brambilla E."/>
            <person name="Klenk H.-P."/>
            <person name="Eisen J.A."/>
        </authorList>
    </citation>
    <scope>NUCLEOTIDE SEQUENCE [LARGE SCALE GENOMIC DNA]</scope>
    <source>
        <strain evidence="3">DSM 14977 / NBRC 100410 / VKM B-2274 / 506</strain>
    </source>
</reference>
<dbReference type="Proteomes" id="UP000008722">
    <property type="component" value="Chromosome"/>
</dbReference>
<keyword evidence="1" id="KW-1133">Transmembrane helix</keyword>
<evidence type="ECO:0000313" key="3">
    <source>
        <dbReference type="Proteomes" id="UP000008722"/>
    </source>
</evidence>
<organism evidence="2 3">
    <name type="scientific">Oceanithermus profundus (strain DSM 14977 / NBRC 100410 / VKM B-2274 / 506)</name>
    <dbReference type="NCBI Taxonomy" id="670487"/>
    <lineage>
        <taxon>Bacteria</taxon>
        <taxon>Thermotogati</taxon>
        <taxon>Deinococcota</taxon>
        <taxon>Deinococci</taxon>
        <taxon>Thermales</taxon>
        <taxon>Thermaceae</taxon>
        <taxon>Oceanithermus</taxon>
    </lineage>
</organism>
<feature type="transmembrane region" description="Helical" evidence="1">
    <location>
        <begin position="53"/>
        <end position="80"/>
    </location>
</feature>
<reference evidence="2 3" key="2">
    <citation type="journal article" date="2011" name="Stand. Genomic Sci.">
        <title>Complete genome sequence of Oceanithermus profundus type strain (506).</title>
        <authorList>
            <person name="Pati A."/>
            <person name="Zhang X."/>
            <person name="Lapidus A."/>
            <person name="Nolan M."/>
            <person name="Lucas S."/>
            <person name="Del Rio T.G."/>
            <person name="Tice H."/>
            <person name="Cheng J.F."/>
            <person name="Tapia R."/>
            <person name="Han C."/>
            <person name="Goodwin L."/>
            <person name="Pitluck S."/>
            <person name="Liolios K."/>
            <person name="Pagani I."/>
            <person name="Ivanova N."/>
            <person name="Mavromatis K."/>
            <person name="Chen A."/>
            <person name="Palaniappan K."/>
            <person name="Hauser L."/>
            <person name="Jeffries C.D."/>
            <person name="Brambilla E.M."/>
            <person name="Rohl A."/>
            <person name="Mwirichia R."/>
            <person name="Rohde M."/>
            <person name="Tindall B.J."/>
            <person name="Sikorski J."/>
            <person name="Wirth R."/>
            <person name="Goker M."/>
            <person name="Woyke T."/>
            <person name="Detter J.C."/>
            <person name="Bristow J."/>
            <person name="Eisen J.A."/>
            <person name="Markowitz V."/>
            <person name="Hugenholtz P."/>
            <person name="Kyrpides N.C."/>
            <person name="Klenk H.P."/>
            <person name="Land M."/>
        </authorList>
    </citation>
    <scope>NUCLEOTIDE SEQUENCE [LARGE SCALE GENOMIC DNA]</scope>
    <source>
        <strain evidence="3">DSM 14977 / NBRC 100410 / VKM B-2274 / 506</strain>
    </source>
</reference>
<dbReference type="AlphaFoldDB" id="E4U508"/>
<dbReference type="KEGG" id="opr:Ocepr_1906"/>
<keyword evidence="3" id="KW-1185">Reference proteome</keyword>
<name>E4U508_OCEP5</name>